<dbReference type="RefSeq" id="WP_070365151.1">
    <property type="nucleotide sequence ID" value="NZ_CP016070.1"/>
</dbReference>
<organism evidence="3 4">
    <name type="scientific">Halodesulfurarchaeum formicicum</name>
    <dbReference type="NCBI Taxonomy" id="1873524"/>
    <lineage>
        <taxon>Archaea</taxon>
        <taxon>Methanobacteriati</taxon>
        <taxon>Methanobacteriota</taxon>
        <taxon>Stenosarchaea group</taxon>
        <taxon>Halobacteria</taxon>
        <taxon>Halobacteriales</taxon>
        <taxon>Halobacteriaceae</taxon>
        <taxon>Halodesulfurarchaeum</taxon>
    </lineage>
</organism>
<feature type="region of interest" description="Disordered" evidence="1">
    <location>
        <begin position="190"/>
        <end position="458"/>
    </location>
</feature>
<reference evidence="3 4" key="1">
    <citation type="submission" date="2016-06" db="EMBL/GenBank/DDBJ databases">
        <title>Discovery of anaerobic lithoheterotrophic haloarchaeon capable of sulfur respiration by hydrogen and formate.</title>
        <authorList>
            <person name="Sorokin D.Y."/>
            <person name="Kublanov I.V."/>
            <person name="Roman P."/>
            <person name="Sinninghe Damste J.S."/>
            <person name="Golyshin P.N."/>
            <person name="Rojo D."/>
            <person name="Ciordia S."/>
            <person name="Mena Md.C."/>
            <person name="Ferrer M."/>
            <person name="Smedile F."/>
            <person name="Messina E."/>
            <person name="La Cono V."/>
            <person name="Yakimov M.M."/>
        </authorList>
    </citation>
    <scope>NUCLEOTIDE SEQUENCE [LARGE SCALE GENOMIC DNA]</scope>
    <source>
        <strain evidence="3 4">HTSR1</strain>
    </source>
</reference>
<evidence type="ECO:0000313" key="3">
    <source>
        <dbReference type="EMBL" id="AOW80463.1"/>
    </source>
</evidence>
<feature type="compositionally biased region" description="Polar residues" evidence="1">
    <location>
        <begin position="377"/>
        <end position="400"/>
    </location>
</feature>
<dbReference type="STRING" id="1873524.HSR6_1359"/>
<dbReference type="InterPro" id="IPR055949">
    <property type="entry name" value="DUF7527"/>
</dbReference>
<gene>
    <name evidence="3" type="ORF">HTSR_1286</name>
</gene>
<dbReference type="Proteomes" id="UP000185608">
    <property type="component" value="Chromosome"/>
</dbReference>
<accession>A0A1D8S535</accession>
<dbReference type="KEGG" id="halh:HTSR_1286"/>
<feature type="compositionally biased region" description="Basic and acidic residues" evidence="1">
    <location>
        <begin position="319"/>
        <end position="332"/>
    </location>
</feature>
<dbReference type="EMBL" id="CP016070">
    <property type="protein sequence ID" value="AOW80463.1"/>
    <property type="molecule type" value="Genomic_DNA"/>
</dbReference>
<evidence type="ECO:0000259" key="2">
    <source>
        <dbReference type="Pfam" id="PF24371"/>
    </source>
</evidence>
<dbReference type="GeneID" id="29829281"/>
<name>A0A1D8S535_9EURY</name>
<feature type="compositionally biased region" description="Basic and acidic residues" evidence="1">
    <location>
        <begin position="403"/>
        <end position="458"/>
    </location>
</feature>
<dbReference type="PATRIC" id="fig|1855411.3.peg.1285"/>
<dbReference type="Pfam" id="PF24371">
    <property type="entry name" value="DUF7527"/>
    <property type="match status" value="1"/>
</dbReference>
<feature type="compositionally biased region" description="Acidic residues" evidence="1">
    <location>
        <begin position="216"/>
        <end position="228"/>
    </location>
</feature>
<sequence>MHSRTVDQVRSWDSRPFSGGMGGLSELSDHDHTGAVVAGDTWLFMLNGRVIGVFEGSLSAFEESGTVYAAPHDSLPLLFAMQERGGQPRARYFTEDTPLAEADRTLSEANFTGYVELSENVLSGDYYLVYYGGTRRAAAFIGESGRLETSEKAYELAADEVGLYEVMDVSMTITEIPEPATTATGAATDTATAAATDSPDDEPAVSAPDTESTESPPEEDQGSEEDSTSSESPAEAESSAAGSGSTADVSDSPPQGSSSPSETEPPADPEPEAGPSPSTGTPNAAATERETDPEPEEPSTETASDPRSESAVEADADSELDRMFRAEAEWRRTRAIPALDPDETEPVDSEAEANTGGAATSQTADSENRQSERPPGQSGSVSRASSTGTTNRAATGSNTPQRKKLEAALEKRDERIERLEERLESAESQRESLEAELEEARSERARLEEELADVRSERDELQARVEELEAGGAPPAAGGTGDIDPATALAGTNLFVRYESKGKPTLEAIAEADQDAINANLQLEHHTQFESESAQVDGQAYRPFLEGTGAFRFVSWLLREFPYELLDLEADSAMGELFEAIPQIDRVEFDGSVTVDPESGAQEEFAIVMRDRMGNPLAVAAYNEGRNPVQGEELETLLDGARAVGGAVDSLAGAFYVTASFFEPQALESAESAASSGGLFSRNEKASYVKPDGGSGFHLGLIEDRSETFHVTVPKL</sequence>
<dbReference type="AlphaFoldDB" id="A0A1D8S535"/>
<dbReference type="Gene3D" id="1.10.287.1490">
    <property type="match status" value="1"/>
</dbReference>
<evidence type="ECO:0000313" key="4">
    <source>
        <dbReference type="Proteomes" id="UP000185608"/>
    </source>
</evidence>
<feature type="compositionally biased region" description="Low complexity" evidence="1">
    <location>
        <begin position="229"/>
        <end position="264"/>
    </location>
</feature>
<proteinExistence type="predicted"/>
<feature type="compositionally biased region" description="Acidic residues" evidence="1">
    <location>
        <begin position="340"/>
        <end position="351"/>
    </location>
</feature>
<evidence type="ECO:0000256" key="1">
    <source>
        <dbReference type="SAM" id="MobiDB-lite"/>
    </source>
</evidence>
<feature type="domain" description="DUF7527" evidence="2">
    <location>
        <begin position="483"/>
        <end position="716"/>
    </location>
</feature>
<protein>
    <recommendedName>
        <fullName evidence="2">DUF7527 domain-containing protein</fullName>
    </recommendedName>
</protein>
<dbReference type="SUPFAM" id="SSF57997">
    <property type="entry name" value="Tropomyosin"/>
    <property type="match status" value="1"/>
</dbReference>